<evidence type="ECO:0000259" key="3">
    <source>
        <dbReference type="PROSITE" id="PS50075"/>
    </source>
</evidence>
<dbReference type="Gene3D" id="1.10.1200.10">
    <property type="entry name" value="ACP-like"/>
    <property type="match status" value="1"/>
</dbReference>
<dbReference type="Gene3D" id="3.40.50.720">
    <property type="entry name" value="NAD(P)-binding Rossmann-like Domain"/>
    <property type="match status" value="1"/>
</dbReference>
<dbReference type="InterPro" id="IPR051414">
    <property type="entry name" value="Adenylate-forming_Reductase"/>
</dbReference>
<dbReference type="InterPro" id="IPR009081">
    <property type="entry name" value="PP-bd_ACP"/>
</dbReference>
<sequence length="1054" mass="116482">MAVATHSAVPPPLGASEQLHHTGLLSSTTLQVQSVNDLVVDSVRKYGNLPFVGYPASPLGKDDYVFYTYAELDSFVDKAAWNYAAANLKPETSAEAEVVALLAPSNLDYAVSMLALSRMGFAVLYLSTRLAPEAYVNLLKETKCTKIVLSRSQAPTVHTIKEIYPLDCYNIIEEAAFRVVDPLTPRFPAPRPSNISRQVSFIVHSSGSTGLPKPIFQTHQACIANYSSGIPYRAFLTLPLFHNHGIATLLRAMYSGRQVALYNSSLPLSSTNLVKAMGAVQPESLHCVPYALKLLAESQEGINTLKRCKLVLFGGSSCPDDLGDQLVANGVYLVGHYGATEMGQLMTSFRDEADKAWNYMRPLASAKDHVRMFPIGDGTFECVVLDGLPSKVLSNSNDPPNSYHTRDIFVPHPTIPDAWKYISRLDDRVTLVNGEKVLPIPYEHYIRQNELVQEAVVFGVGKAVPGLIIIPSQKARGINKTELLERLTSDINAANARAEAFGRITPEMVYIADIGTPYPRTDKGTVIRARFYRDFAHIIDQVYELFESPFKGEGQGELVLGIDELEEYLLKLFSDRLGGGGLSSSTDFFETGVDSLQAITARAQIMREINLDGHVLGQNVVFEYPSVNLLAAHLYSLRTNTGVLEETEEDLMANLIEKYSDFSERVPGKHVISQESLIITGTTGSLGAHMLSQAVRLPTVQRIYCLVRASSPEEAMKRVLSTLEAKCLPRLSAAELSKVICLPSDLSQATLGLSTRDLDELRRTLTCVIHSAWAVNFNMGVRSFESHHIRGTYNLLNLCLGTGTTTPARFYFCSSISAAGGTPIPARVKETYVANPTHAQPMGYARSKYVTEHIVKAAVEKTGMTAKVLRLGQIIGDTDNGIWNLTEAIPLMIRSAQILKALPALEETPSWMPVDEMAKACLELSGVLNDNRDARAHNSDFSTVYQVQNRRLFHWTRELLPALRSAGIDFEIVSKREWIDRLRKSDPDPVKNPTIKLLDFFTGKYDNDNPGREGLVFETHLTERASETVKAGFDLIQSDLVQKMVAWWKTQWLA</sequence>
<dbReference type="InterPro" id="IPR036291">
    <property type="entry name" value="NAD(P)-bd_dom_sf"/>
</dbReference>
<dbReference type="InterPro" id="IPR020845">
    <property type="entry name" value="AMP-binding_CS"/>
</dbReference>
<dbReference type="InterPro" id="IPR036736">
    <property type="entry name" value="ACP-like_sf"/>
</dbReference>
<dbReference type="SUPFAM" id="SSF47336">
    <property type="entry name" value="ACP-like"/>
    <property type="match status" value="1"/>
</dbReference>
<dbReference type="InterPro" id="IPR013120">
    <property type="entry name" value="FAR_NAD-bd"/>
</dbReference>
<proteinExistence type="predicted"/>
<keyword evidence="1" id="KW-0596">Phosphopantetheine</keyword>
<dbReference type="GO" id="GO:0031177">
    <property type="term" value="F:phosphopantetheine binding"/>
    <property type="evidence" value="ECO:0007669"/>
    <property type="project" value="InterPro"/>
</dbReference>
<dbReference type="Gene3D" id="3.40.50.12780">
    <property type="entry name" value="N-terminal domain of ligase-like"/>
    <property type="match status" value="1"/>
</dbReference>
<dbReference type="InterPro" id="IPR000873">
    <property type="entry name" value="AMP-dep_synth/lig_dom"/>
</dbReference>
<dbReference type="Pfam" id="PF07993">
    <property type="entry name" value="NAD_binding_4"/>
    <property type="match status" value="1"/>
</dbReference>
<dbReference type="InterPro" id="IPR006162">
    <property type="entry name" value="Ppantetheine_attach_site"/>
</dbReference>
<organism evidence="4 5">
    <name type="scientific">Neoarthrinium moseri</name>
    <dbReference type="NCBI Taxonomy" id="1658444"/>
    <lineage>
        <taxon>Eukaryota</taxon>
        <taxon>Fungi</taxon>
        <taxon>Dikarya</taxon>
        <taxon>Ascomycota</taxon>
        <taxon>Pezizomycotina</taxon>
        <taxon>Sordariomycetes</taxon>
        <taxon>Xylariomycetidae</taxon>
        <taxon>Amphisphaeriales</taxon>
        <taxon>Apiosporaceae</taxon>
        <taxon>Neoarthrinium</taxon>
    </lineage>
</organism>
<gene>
    <name evidence="4" type="ORF">JX265_004971</name>
</gene>
<feature type="domain" description="Carrier" evidence="3">
    <location>
        <begin position="560"/>
        <end position="638"/>
    </location>
</feature>
<dbReference type="PANTHER" id="PTHR43439:SF2">
    <property type="entry name" value="ENZYME, PUTATIVE (JCVI)-RELATED"/>
    <property type="match status" value="1"/>
</dbReference>
<dbReference type="SUPFAM" id="SSF56801">
    <property type="entry name" value="Acetyl-CoA synthetase-like"/>
    <property type="match status" value="1"/>
</dbReference>
<reference evidence="4" key="1">
    <citation type="submission" date="2021-03" db="EMBL/GenBank/DDBJ databases">
        <title>Revisited historic fungal species revealed as producer of novel bioactive compounds through whole genome sequencing and comparative genomics.</title>
        <authorList>
            <person name="Vignolle G.A."/>
            <person name="Hochenegger N."/>
            <person name="Mach R.L."/>
            <person name="Mach-Aigner A.R."/>
            <person name="Javad Rahimi M."/>
            <person name="Salim K.A."/>
            <person name="Chan C.M."/>
            <person name="Lim L.B.L."/>
            <person name="Cai F."/>
            <person name="Druzhinina I.S."/>
            <person name="U'Ren J.M."/>
            <person name="Derntl C."/>
        </authorList>
    </citation>
    <scope>NUCLEOTIDE SEQUENCE</scope>
    <source>
        <strain evidence="4">TUCIM 5799</strain>
    </source>
</reference>
<comment type="caution">
    <text evidence="4">The sequence shown here is derived from an EMBL/GenBank/DDBJ whole genome shotgun (WGS) entry which is preliminary data.</text>
</comment>
<keyword evidence="5" id="KW-1185">Reference proteome</keyword>
<dbReference type="Pfam" id="PF00501">
    <property type="entry name" value="AMP-binding"/>
    <property type="match status" value="1"/>
</dbReference>
<dbReference type="PROSITE" id="PS00455">
    <property type="entry name" value="AMP_BINDING"/>
    <property type="match status" value="1"/>
</dbReference>
<dbReference type="PANTHER" id="PTHR43439">
    <property type="entry name" value="PHENYLACETATE-COENZYME A LIGASE"/>
    <property type="match status" value="1"/>
</dbReference>
<dbReference type="SMART" id="SM00823">
    <property type="entry name" value="PKS_PP"/>
    <property type="match status" value="1"/>
</dbReference>
<dbReference type="PROSITE" id="PS00012">
    <property type="entry name" value="PHOSPHOPANTETHEINE"/>
    <property type="match status" value="1"/>
</dbReference>
<dbReference type="Proteomes" id="UP000829685">
    <property type="component" value="Unassembled WGS sequence"/>
</dbReference>
<dbReference type="PROSITE" id="PS50075">
    <property type="entry name" value="CARRIER"/>
    <property type="match status" value="1"/>
</dbReference>
<evidence type="ECO:0000313" key="5">
    <source>
        <dbReference type="Proteomes" id="UP000829685"/>
    </source>
</evidence>
<accession>A0A9P9WP08</accession>
<dbReference type="Pfam" id="PF23562">
    <property type="entry name" value="AMP-binding_C_3"/>
    <property type="match status" value="1"/>
</dbReference>
<evidence type="ECO:0000256" key="2">
    <source>
        <dbReference type="ARBA" id="ARBA00022553"/>
    </source>
</evidence>
<evidence type="ECO:0000313" key="4">
    <source>
        <dbReference type="EMBL" id="KAI1873349.1"/>
    </source>
</evidence>
<name>A0A9P9WP08_9PEZI</name>
<dbReference type="InterPro" id="IPR020806">
    <property type="entry name" value="PKS_PP-bd"/>
</dbReference>
<dbReference type="SUPFAM" id="SSF51735">
    <property type="entry name" value="NAD(P)-binding Rossmann-fold domains"/>
    <property type="match status" value="1"/>
</dbReference>
<dbReference type="EMBL" id="JAFIMR010000010">
    <property type="protein sequence ID" value="KAI1873349.1"/>
    <property type="molecule type" value="Genomic_DNA"/>
</dbReference>
<protein>
    <recommendedName>
        <fullName evidence="3">Carrier domain-containing protein</fullName>
    </recommendedName>
</protein>
<evidence type="ECO:0000256" key="1">
    <source>
        <dbReference type="ARBA" id="ARBA00022450"/>
    </source>
</evidence>
<dbReference type="InterPro" id="IPR042099">
    <property type="entry name" value="ANL_N_sf"/>
</dbReference>
<dbReference type="Pfam" id="PF00550">
    <property type="entry name" value="PP-binding"/>
    <property type="match status" value="1"/>
</dbReference>
<keyword evidence="2" id="KW-0597">Phosphoprotein</keyword>
<dbReference type="AlphaFoldDB" id="A0A9P9WP08"/>